<dbReference type="PANTHER" id="PTHR11923:SF110">
    <property type="entry name" value="SCAVENGER RECEPTOR CLASS B MEMBER 1"/>
    <property type="match status" value="1"/>
</dbReference>
<feature type="transmembrane region" description="Helical" evidence="14">
    <location>
        <begin position="447"/>
        <end position="468"/>
    </location>
</feature>
<keyword evidence="9" id="KW-0675">Receptor</keyword>
<comment type="caution">
    <text evidence="15">The sequence shown here is derived from an EMBL/GenBank/DDBJ whole genome shotgun (WGS) entry which is preliminary data.</text>
</comment>
<dbReference type="InterPro" id="IPR002159">
    <property type="entry name" value="CD36_fam"/>
</dbReference>
<organism evidence="15 16">
    <name type="scientific">Parthenolecanium corni</name>
    <dbReference type="NCBI Taxonomy" id="536013"/>
    <lineage>
        <taxon>Eukaryota</taxon>
        <taxon>Metazoa</taxon>
        <taxon>Ecdysozoa</taxon>
        <taxon>Arthropoda</taxon>
        <taxon>Hexapoda</taxon>
        <taxon>Insecta</taxon>
        <taxon>Pterygota</taxon>
        <taxon>Neoptera</taxon>
        <taxon>Paraneoptera</taxon>
        <taxon>Hemiptera</taxon>
        <taxon>Sternorrhyncha</taxon>
        <taxon>Coccoidea</taxon>
        <taxon>Coccidae</taxon>
        <taxon>Parthenolecanium</taxon>
    </lineage>
</organism>
<keyword evidence="6 14" id="KW-1133">Transmembrane helix</keyword>
<evidence type="ECO:0000256" key="10">
    <source>
        <dbReference type="ARBA" id="ARBA00023180"/>
    </source>
</evidence>
<evidence type="ECO:0000256" key="7">
    <source>
        <dbReference type="ARBA" id="ARBA00023136"/>
    </source>
</evidence>
<feature type="compositionally biased region" description="Basic and acidic residues" evidence="13">
    <location>
        <begin position="503"/>
        <end position="512"/>
    </location>
</feature>
<evidence type="ECO:0000256" key="9">
    <source>
        <dbReference type="ARBA" id="ARBA00023170"/>
    </source>
</evidence>
<dbReference type="EMBL" id="JBBCAQ010000010">
    <property type="protein sequence ID" value="KAK7600879.1"/>
    <property type="molecule type" value="Genomic_DNA"/>
</dbReference>
<keyword evidence="10" id="KW-0325">Glycoprotein</keyword>
<dbReference type="GO" id="GO:0005737">
    <property type="term" value="C:cytoplasm"/>
    <property type="evidence" value="ECO:0007669"/>
    <property type="project" value="TreeGrafter"/>
</dbReference>
<evidence type="ECO:0000256" key="6">
    <source>
        <dbReference type="ARBA" id="ARBA00022989"/>
    </source>
</evidence>
<dbReference type="AlphaFoldDB" id="A0AAN9TKP0"/>
<evidence type="ECO:0000256" key="2">
    <source>
        <dbReference type="ARBA" id="ARBA00004651"/>
    </source>
</evidence>
<dbReference type="GO" id="GO:0005901">
    <property type="term" value="C:caveola"/>
    <property type="evidence" value="ECO:0007669"/>
    <property type="project" value="UniProtKB-SubCell"/>
</dbReference>
<comment type="similarity">
    <text evidence="3">Belongs to the CD36 family.</text>
</comment>
<gene>
    <name evidence="15" type="ORF">V9T40_008320</name>
</gene>
<evidence type="ECO:0000256" key="5">
    <source>
        <dbReference type="ARBA" id="ARBA00022692"/>
    </source>
</evidence>
<keyword evidence="7 14" id="KW-0472">Membrane</keyword>
<evidence type="ECO:0000256" key="11">
    <source>
        <dbReference type="ARBA" id="ARBA00040821"/>
    </source>
</evidence>
<dbReference type="Pfam" id="PF01130">
    <property type="entry name" value="CD36"/>
    <property type="match status" value="1"/>
</dbReference>
<protein>
    <recommendedName>
        <fullName evidence="11">Scavenger receptor class B member 1</fullName>
    </recommendedName>
    <alternativeName>
        <fullName evidence="12">SR-BI</fullName>
    </alternativeName>
</protein>
<dbReference type="GO" id="GO:0005044">
    <property type="term" value="F:scavenger receptor activity"/>
    <property type="evidence" value="ECO:0007669"/>
    <property type="project" value="TreeGrafter"/>
</dbReference>
<evidence type="ECO:0000256" key="14">
    <source>
        <dbReference type="SAM" id="Phobius"/>
    </source>
</evidence>
<keyword evidence="16" id="KW-1185">Reference proteome</keyword>
<evidence type="ECO:0000313" key="16">
    <source>
        <dbReference type="Proteomes" id="UP001367676"/>
    </source>
</evidence>
<keyword evidence="8" id="KW-1015">Disulfide bond</keyword>
<evidence type="ECO:0000256" key="1">
    <source>
        <dbReference type="ARBA" id="ARBA00004189"/>
    </source>
</evidence>
<dbReference type="PRINTS" id="PR01609">
    <property type="entry name" value="CD36FAMILY"/>
</dbReference>
<feature type="transmembrane region" description="Helical" evidence="14">
    <location>
        <begin position="12"/>
        <end position="37"/>
    </location>
</feature>
<feature type="region of interest" description="Disordered" evidence="13">
    <location>
        <begin position="485"/>
        <end position="522"/>
    </location>
</feature>
<comment type="subcellular location">
    <subcellularLocation>
        <location evidence="2">Cell membrane</location>
        <topology evidence="2">Multi-pass membrane protein</topology>
    </subcellularLocation>
    <subcellularLocation>
        <location evidence="1">Membrane</location>
        <location evidence="1">Caveola</location>
        <topology evidence="1">Multi-pass membrane protein</topology>
    </subcellularLocation>
</comment>
<name>A0AAN9TKP0_9HEMI</name>
<evidence type="ECO:0000313" key="15">
    <source>
        <dbReference type="EMBL" id="KAK7600879.1"/>
    </source>
</evidence>
<evidence type="ECO:0000256" key="4">
    <source>
        <dbReference type="ARBA" id="ARBA00022475"/>
    </source>
</evidence>
<accession>A0AAN9TKP0</accession>
<reference evidence="15 16" key="1">
    <citation type="submission" date="2024-03" db="EMBL/GenBank/DDBJ databases">
        <title>Adaptation during the transition from Ophiocordyceps entomopathogen to insect associate is accompanied by gene loss and intensified selection.</title>
        <authorList>
            <person name="Ward C.M."/>
            <person name="Onetto C.A."/>
            <person name="Borneman A.R."/>
        </authorList>
    </citation>
    <scope>NUCLEOTIDE SEQUENCE [LARGE SCALE GENOMIC DNA]</scope>
    <source>
        <strain evidence="15">AWRI1</strain>
        <tissue evidence="15">Single Adult Female</tissue>
    </source>
</reference>
<evidence type="ECO:0000256" key="13">
    <source>
        <dbReference type="SAM" id="MobiDB-lite"/>
    </source>
</evidence>
<evidence type="ECO:0000256" key="3">
    <source>
        <dbReference type="ARBA" id="ARBA00010532"/>
    </source>
</evidence>
<proteinExistence type="inferred from homology"/>
<dbReference type="Proteomes" id="UP001367676">
    <property type="component" value="Unassembled WGS sequence"/>
</dbReference>
<evidence type="ECO:0000256" key="12">
    <source>
        <dbReference type="ARBA" id="ARBA00042244"/>
    </source>
</evidence>
<dbReference type="PANTHER" id="PTHR11923">
    <property type="entry name" value="SCAVENGER RECEPTOR CLASS B TYPE-1 SR-B1"/>
    <property type="match status" value="1"/>
</dbReference>
<keyword evidence="5 14" id="KW-0812">Transmembrane</keyword>
<keyword evidence="4" id="KW-1003">Cell membrane</keyword>
<sequence>MAANDGRVGLIIILSVGMLLGSFLVFFFFTAIVNFIIDTQLPLNEGSVTYDMWRKPPVTPIMRIYIYNVTNADEFLNDKQKPIINEIGPYTYSESWEKVNLVRNDNGTITFNQRKIFTFRPELSAGSEDDLVVVPNIPLLSATSKSASAPKFLRITINFMTNLKKLKPFVAVTVGELLWGYDDPLMQLAKEMAPDTKLPFERFGLFFDRNGTSADNITVYTGADDINKLGEVSRFNGLDKYSFYKTDECNSFGGSDGTIFPPHLNKNSKIYIFDKNLCRKLPFTFQKEVTSYDDIKAYRFSPPKNVFDEVSKNPENDCYCTAPPCAPQGTFNISACSFDTPVLLSFPHFYLGNPEIRNAVVGVSPPDPQKHEIYIDMKPEMGVPLRAVVRLQINLAVTHANDIDAVALFPDIIFPIMWFEDGIDRLPTDIVSLVKLATEVPTVARCFLLYILFFCGLFFLVVSVFCLIRSSNRQEIMVLPDSAFYGNKDDSTKKQKPPMTDFTAEKPIDTKDNPAFITDESK</sequence>
<evidence type="ECO:0000256" key="8">
    <source>
        <dbReference type="ARBA" id="ARBA00023157"/>
    </source>
</evidence>